<dbReference type="RefSeq" id="XP_046075874.1">
    <property type="nucleotide sequence ID" value="XM_046215535.1"/>
</dbReference>
<dbReference type="Proteomes" id="UP001201262">
    <property type="component" value="Unassembled WGS sequence"/>
</dbReference>
<dbReference type="AlphaFoldDB" id="A0AAD4KZ96"/>
<proteinExistence type="predicted"/>
<sequence length="76" mass="8187">MVIYGLSATIACRRDVVKQAETWLRPISIPDRIARSSGSMFQPDNIGYGVSQGPDSISLTINSFTTDRGGAQVANQ</sequence>
<protein>
    <submittedName>
        <fullName evidence="1">Uncharacterized protein</fullName>
    </submittedName>
</protein>
<keyword evidence="2" id="KW-1185">Reference proteome</keyword>
<organism evidence="1 2">
    <name type="scientific">Talaromyces proteolyticus</name>
    <dbReference type="NCBI Taxonomy" id="1131652"/>
    <lineage>
        <taxon>Eukaryota</taxon>
        <taxon>Fungi</taxon>
        <taxon>Dikarya</taxon>
        <taxon>Ascomycota</taxon>
        <taxon>Pezizomycotina</taxon>
        <taxon>Eurotiomycetes</taxon>
        <taxon>Eurotiomycetidae</taxon>
        <taxon>Eurotiales</taxon>
        <taxon>Trichocomaceae</taxon>
        <taxon>Talaromyces</taxon>
        <taxon>Talaromyces sect. Bacilispori</taxon>
    </lineage>
</organism>
<dbReference type="EMBL" id="JAJTJA010000003">
    <property type="protein sequence ID" value="KAH8702498.1"/>
    <property type="molecule type" value="Genomic_DNA"/>
</dbReference>
<gene>
    <name evidence="1" type="ORF">BGW36DRAFT_372968</name>
</gene>
<comment type="caution">
    <text evidence="1">The sequence shown here is derived from an EMBL/GenBank/DDBJ whole genome shotgun (WGS) entry which is preliminary data.</text>
</comment>
<evidence type="ECO:0000313" key="2">
    <source>
        <dbReference type="Proteomes" id="UP001201262"/>
    </source>
</evidence>
<reference evidence="1" key="1">
    <citation type="submission" date="2021-12" db="EMBL/GenBank/DDBJ databases">
        <title>Convergent genome expansion in fungi linked to evolution of root-endophyte symbiosis.</title>
        <authorList>
            <consortium name="DOE Joint Genome Institute"/>
            <person name="Ke Y.-H."/>
            <person name="Bonito G."/>
            <person name="Liao H.-L."/>
            <person name="Looney B."/>
            <person name="Rojas-Flechas A."/>
            <person name="Nash J."/>
            <person name="Hameed K."/>
            <person name="Schadt C."/>
            <person name="Martin F."/>
            <person name="Crous P.W."/>
            <person name="Miettinen O."/>
            <person name="Magnuson J.K."/>
            <person name="Labbe J."/>
            <person name="Jacobson D."/>
            <person name="Doktycz M.J."/>
            <person name="Veneault-Fourrey C."/>
            <person name="Kuo A."/>
            <person name="Mondo S."/>
            <person name="Calhoun S."/>
            <person name="Riley R."/>
            <person name="Ohm R."/>
            <person name="LaButti K."/>
            <person name="Andreopoulos B."/>
            <person name="Pangilinan J."/>
            <person name="Nolan M."/>
            <person name="Tritt A."/>
            <person name="Clum A."/>
            <person name="Lipzen A."/>
            <person name="Daum C."/>
            <person name="Barry K."/>
            <person name="Grigoriev I.V."/>
            <person name="Vilgalys R."/>
        </authorList>
    </citation>
    <scope>NUCLEOTIDE SEQUENCE</scope>
    <source>
        <strain evidence="1">PMI_201</strain>
    </source>
</reference>
<accession>A0AAD4KZ96</accession>
<name>A0AAD4KZ96_9EURO</name>
<evidence type="ECO:0000313" key="1">
    <source>
        <dbReference type="EMBL" id="KAH8702498.1"/>
    </source>
</evidence>
<dbReference type="GeneID" id="70245822"/>